<dbReference type="OrthoDB" id="9973341at2"/>
<sequence length="172" mass="18499">MTSPHSPHRSPIGPPRPGARERARLIAWTTTVVVGAGYATAHRLARGLHDPDSWDLGDCRGDQIPGEIYAHYTYARARDEINAALRRCGYGQLTASVERYACEHLADAAAPAVWGSIFARCSHSDIHRDICEGLDTAALTLAAQLAALLDGNSHGQPLAGKRNESAEGTFNM</sequence>
<keyword evidence="1" id="KW-0614">Plasmid</keyword>
<evidence type="ECO:0000313" key="1">
    <source>
        <dbReference type="EMBL" id="ABP48045.1"/>
    </source>
</evidence>
<reference evidence="1" key="1">
    <citation type="submission" date="2007-04" db="EMBL/GenBank/DDBJ databases">
        <title>Complete sequence of plasmid2 pMFLV02 of Mycobacterium gilvum PYR-GCK.</title>
        <authorList>
            <consortium name="US DOE Joint Genome Institute"/>
            <person name="Copeland A."/>
            <person name="Lucas S."/>
            <person name="Lapidus A."/>
            <person name="Barry K."/>
            <person name="Detter J.C."/>
            <person name="Glavina del Rio T."/>
            <person name="Hammon N."/>
            <person name="Israni S."/>
            <person name="Dalin E."/>
            <person name="Tice H."/>
            <person name="Pitluck S."/>
            <person name="Chain P."/>
            <person name="Malfatti S."/>
            <person name="Shin M."/>
            <person name="Vergez L."/>
            <person name="Schmutz J."/>
            <person name="Larimer F."/>
            <person name="Land M."/>
            <person name="Hauser L."/>
            <person name="Kyrpides N."/>
            <person name="Mikhailova N."/>
            <person name="Miller C."/>
            <person name="Richardson P."/>
        </authorList>
    </citation>
    <scope>NUCLEOTIDE SEQUENCE</scope>
    <source>
        <strain evidence="1">PYR-GCK</strain>
        <plasmid evidence="1">pMFLV02</plasmid>
    </source>
</reference>
<gene>
    <name evidence="1" type="ordered locus">Mflv_5584</name>
</gene>
<accession>A4TGJ4</accession>
<geneLocation type="plasmid" evidence="1">
    <name>pMFLV02</name>
</geneLocation>
<dbReference type="AlphaFoldDB" id="A4TGJ4"/>
<organism evidence="1">
    <name type="scientific">Mycolicibacterium gilvum (strain PYR-GCK)</name>
    <name type="common">Mycobacterium gilvum (strain PYR-GCK)</name>
    <dbReference type="NCBI Taxonomy" id="350054"/>
    <lineage>
        <taxon>Bacteria</taxon>
        <taxon>Bacillati</taxon>
        <taxon>Actinomycetota</taxon>
        <taxon>Actinomycetes</taxon>
        <taxon>Mycobacteriales</taxon>
        <taxon>Mycobacteriaceae</taxon>
        <taxon>Mycolicibacterium</taxon>
    </lineage>
</organism>
<protein>
    <submittedName>
        <fullName evidence="1">Uncharacterized protein</fullName>
    </submittedName>
</protein>
<dbReference type="HOGENOM" id="CLU_1553573_0_0_11"/>
<dbReference type="KEGG" id="mgi:Mflv_5584"/>
<proteinExistence type="predicted"/>
<dbReference type="EMBL" id="CP000658">
    <property type="protein sequence ID" value="ABP48045.1"/>
    <property type="molecule type" value="Genomic_DNA"/>
</dbReference>
<name>A4TGJ4_MYCGI</name>